<keyword evidence="3" id="KW-1185">Reference proteome</keyword>
<gene>
    <name evidence="2" type="ORF">SCLCIDRAFT_911302</name>
</gene>
<dbReference type="Proteomes" id="UP000053989">
    <property type="component" value="Unassembled WGS sequence"/>
</dbReference>
<organism evidence="2 3">
    <name type="scientific">Scleroderma citrinum Foug A</name>
    <dbReference type="NCBI Taxonomy" id="1036808"/>
    <lineage>
        <taxon>Eukaryota</taxon>
        <taxon>Fungi</taxon>
        <taxon>Dikarya</taxon>
        <taxon>Basidiomycota</taxon>
        <taxon>Agaricomycotina</taxon>
        <taxon>Agaricomycetes</taxon>
        <taxon>Agaricomycetidae</taxon>
        <taxon>Boletales</taxon>
        <taxon>Sclerodermatineae</taxon>
        <taxon>Sclerodermataceae</taxon>
        <taxon>Scleroderma</taxon>
    </lineage>
</organism>
<evidence type="ECO:0000313" key="2">
    <source>
        <dbReference type="EMBL" id="KIM61226.1"/>
    </source>
</evidence>
<dbReference type="EMBL" id="KN822054">
    <property type="protein sequence ID" value="KIM61226.1"/>
    <property type="molecule type" value="Genomic_DNA"/>
</dbReference>
<dbReference type="HOGENOM" id="CLU_2456094_0_0_1"/>
<feature type="region of interest" description="Disordered" evidence="1">
    <location>
        <begin position="46"/>
        <end position="66"/>
    </location>
</feature>
<dbReference type="AlphaFoldDB" id="A0A0C3DZD3"/>
<dbReference type="InParanoid" id="A0A0C3DZD3"/>
<reference evidence="2 3" key="1">
    <citation type="submission" date="2014-04" db="EMBL/GenBank/DDBJ databases">
        <authorList>
            <consortium name="DOE Joint Genome Institute"/>
            <person name="Kuo A."/>
            <person name="Kohler A."/>
            <person name="Nagy L.G."/>
            <person name="Floudas D."/>
            <person name="Copeland A."/>
            <person name="Barry K.W."/>
            <person name="Cichocki N."/>
            <person name="Veneault-Fourrey C."/>
            <person name="LaButti K."/>
            <person name="Lindquist E.A."/>
            <person name="Lipzen A."/>
            <person name="Lundell T."/>
            <person name="Morin E."/>
            <person name="Murat C."/>
            <person name="Sun H."/>
            <person name="Tunlid A."/>
            <person name="Henrissat B."/>
            <person name="Grigoriev I.V."/>
            <person name="Hibbett D.S."/>
            <person name="Martin F."/>
            <person name="Nordberg H.P."/>
            <person name="Cantor M.N."/>
            <person name="Hua S.X."/>
        </authorList>
    </citation>
    <scope>NUCLEOTIDE SEQUENCE [LARGE SCALE GENOMIC DNA]</scope>
    <source>
        <strain evidence="2 3">Foug A</strain>
    </source>
</reference>
<proteinExistence type="predicted"/>
<name>A0A0C3DZD3_9AGAM</name>
<evidence type="ECO:0000256" key="1">
    <source>
        <dbReference type="SAM" id="MobiDB-lite"/>
    </source>
</evidence>
<protein>
    <submittedName>
        <fullName evidence="2">Uncharacterized protein</fullName>
    </submittedName>
</protein>
<accession>A0A0C3DZD3</accession>
<reference evidence="3" key="2">
    <citation type="submission" date="2015-01" db="EMBL/GenBank/DDBJ databases">
        <title>Evolutionary Origins and Diversification of the Mycorrhizal Mutualists.</title>
        <authorList>
            <consortium name="DOE Joint Genome Institute"/>
            <consortium name="Mycorrhizal Genomics Consortium"/>
            <person name="Kohler A."/>
            <person name="Kuo A."/>
            <person name="Nagy L.G."/>
            <person name="Floudas D."/>
            <person name="Copeland A."/>
            <person name="Barry K.W."/>
            <person name="Cichocki N."/>
            <person name="Veneault-Fourrey C."/>
            <person name="LaButti K."/>
            <person name="Lindquist E.A."/>
            <person name="Lipzen A."/>
            <person name="Lundell T."/>
            <person name="Morin E."/>
            <person name="Murat C."/>
            <person name="Riley R."/>
            <person name="Ohm R."/>
            <person name="Sun H."/>
            <person name="Tunlid A."/>
            <person name="Henrissat B."/>
            <person name="Grigoriev I.V."/>
            <person name="Hibbett D.S."/>
            <person name="Martin F."/>
        </authorList>
    </citation>
    <scope>NUCLEOTIDE SEQUENCE [LARGE SCALE GENOMIC DNA]</scope>
    <source>
        <strain evidence="3">Foug A</strain>
    </source>
</reference>
<sequence length="89" mass="10404">MMIRVHFLPSSYNVVYMAILQKLKYSHVRKGQYGLGDFARLSRRRRTNSSSNLRNAGARARSTIPTRSTYRPPHICQTRMCRLFCGPIW</sequence>
<evidence type="ECO:0000313" key="3">
    <source>
        <dbReference type="Proteomes" id="UP000053989"/>
    </source>
</evidence>